<name>A0AA38TG96_9ASTR</name>
<proteinExistence type="predicted"/>
<dbReference type="AlphaFoldDB" id="A0AA38TG96"/>
<accession>A0AA38TG96</accession>
<protein>
    <submittedName>
        <fullName evidence="1">Uncharacterized protein</fullName>
    </submittedName>
</protein>
<reference evidence="1" key="1">
    <citation type="submission" date="2023-03" db="EMBL/GenBank/DDBJ databases">
        <title>Chromosome-scale reference genome and RAD-based genetic map of yellow starthistle (Centaurea solstitialis) reveal putative structural variation and QTLs associated with invader traits.</title>
        <authorList>
            <person name="Reatini B."/>
            <person name="Cang F.A."/>
            <person name="Jiang Q."/>
            <person name="Mckibben M.T.W."/>
            <person name="Barker M.S."/>
            <person name="Rieseberg L.H."/>
            <person name="Dlugosch K.M."/>
        </authorList>
    </citation>
    <scope>NUCLEOTIDE SEQUENCE</scope>
    <source>
        <strain evidence="1">CAN-66</strain>
        <tissue evidence="1">Leaf</tissue>
    </source>
</reference>
<comment type="caution">
    <text evidence="1">The sequence shown here is derived from an EMBL/GenBank/DDBJ whole genome shotgun (WGS) entry which is preliminary data.</text>
</comment>
<evidence type="ECO:0000313" key="2">
    <source>
        <dbReference type="Proteomes" id="UP001172457"/>
    </source>
</evidence>
<dbReference type="Proteomes" id="UP001172457">
    <property type="component" value="Chromosome 4"/>
</dbReference>
<organism evidence="1 2">
    <name type="scientific">Centaurea solstitialis</name>
    <name type="common">yellow star-thistle</name>
    <dbReference type="NCBI Taxonomy" id="347529"/>
    <lineage>
        <taxon>Eukaryota</taxon>
        <taxon>Viridiplantae</taxon>
        <taxon>Streptophyta</taxon>
        <taxon>Embryophyta</taxon>
        <taxon>Tracheophyta</taxon>
        <taxon>Spermatophyta</taxon>
        <taxon>Magnoliopsida</taxon>
        <taxon>eudicotyledons</taxon>
        <taxon>Gunneridae</taxon>
        <taxon>Pentapetalae</taxon>
        <taxon>asterids</taxon>
        <taxon>campanulids</taxon>
        <taxon>Asterales</taxon>
        <taxon>Asteraceae</taxon>
        <taxon>Carduoideae</taxon>
        <taxon>Cardueae</taxon>
        <taxon>Centaureinae</taxon>
        <taxon>Centaurea</taxon>
    </lineage>
</organism>
<dbReference type="EMBL" id="JARYMX010000004">
    <property type="protein sequence ID" value="KAJ9554681.1"/>
    <property type="molecule type" value="Genomic_DNA"/>
</dbReference>
<keyword evidence="2" id="KW-1185">Reference proteome</keyword>
<gene>
    <name evidence="1" type="ORF">OSB04_018726</name>
</gene>
<sequence length="93" mass="10568">MTQVGSIAVGGRYDNLIGHVFTIMEQFQKDEKQLSSQKQKDEAEKLALQSMVQIHFLYLDPERFKNSLVTKSILSTLHDKSQPVVDALMSLLM</sequence>
<evidence type="ECO:0000313" key="1">
    <source>
        <dbReference type="EMBL" id="KAJ9554681.1"/>
    </source>
</evidence>